<dbReference type="InterPro" id="IPR036271">
    <property type="entry name" value="Tet_transcr_reg_TetR-rel_C_sf"/>
</dbReference>
<dbReference type="InterPro" id="IPR001647">
    <property type="entry name" value="HTH_TetR"/>
</dbReference>
<dbReference type="PANTHER" id="PTHR30055">
    <property type="entry name" value="HTH-TYPE TRANSCRIPTIONAL REGULATOR RUTR"/>
    <property type="match status" value="1"/>
</dbReference>
<dbReference type="InterPro" id="IPR009057">
    <property type="entry name" value="Homeodomain-like_sf"/>
</dbReference>
<evidence type="ECO:0000256" key="2">
    <source>
        <dbReference type="PROSITE-ProRule" id="PRU00335"/>
    </source>
</evidence>
<dbReference type="Proteomes" id="UP001201985">
    <property type="component" value="Unassembled WGS sequence"/>
</dbReference>
<keyword evidence="6" id="KW-1185">Reference proteome</keyword>
<dbReference type="Pfam" id="PF00440">
    <property type="entry name" value="TetR_N"/>
    <property type="match status" value="1"/>
</dbReference>
<dbReference type="PROSITE" id="PS50977">
    <property type="entry name" value="HTH_TETR_2"/>
    <property type="match status" value="1"/>
</dbReference>
<organism evidence="5 6">
    <name type="scientific">Teichococcus vastitatis</name>
    <dbReference type="NCBI Taxonomy" id="2307076"/>
    <lineage>
        <taxon>Bacteria</taxon>
        <taxon>Pseudomonadati</taxon>
        <taxon>Pseudomonadota</taxon>
        <taxon>Alphaproteobacteria</taxon>
        <taxon>Acetobacterales</taxon>
        <taxon>Roseomonadaceae</taxon>
        <taxon>Roseomonas</taxon>
    </lineage>
</organism>
<dbReference type="SUPFAM" id="SSF46689">
    <property type="entry name" value="Homeodomain-like"/>
    <property type="match status" value="1"/>
</dbReference>
<dbReference type="SUPFAM" id="SSF48498">
    <property type="entry name" value="Tetracyclin repressor-like, C-terminal domain"/>
    <property type="match status" value="1"/>
</dbReference>
<dbReference type="InterPro" id="IPR050109">
    <property type="entry name" value="HTH-type_TetR-like_transc_reg"/>
</dbReference>
<dbReference type="EMBL" id="JALBUU010000125">
    <property type="protein sequence ID" value="MCI0756417.1"/>
    <property type="molecule type" value="Genomic_DNA"/>
</dbReference>
<protein>
    <submittedName>
        <fullName evidence="5">TetR/AcrR family transcriptional regulator</fullName>
    </submittedName>
</protein>
<keyword evidence="1 2" id="KW-0238">DNA-binding</keyword>
<evidence type="ECO:0000256" key="1">
    <source>
        <dbReference type="ARBA" id="ARBA00023125"/>
    </source>
</evidence>
<dbReference type="Gene3D" id="1.10.357.10">
    <property type="entry name" value="Tetracycline Repressor, domain 2"/>
    <property type="match status" value="1"/>
</dbReference>
<feature type="DNA-binding region" description="H-T-H motif" evidence="2">
    <location>
        <begin position="44"/>
        <end position="63"/>
    </location>
</feature>
<evidence type="ECO:0000313" key="5">
    <source>
        <dbReference type="EMBL" id="MCI0756417.1"/>
    </source>
</evidence>
<evidence type="ECO:0000313" key="6">
    <source>
        <dbReference type="Proteomes" id="UP001201985"/>
    </source>
</evidence>
<accession>A0ABS9WAU2</accession>
<feature type="region of interest" description="Disordered" evidence="3">
    <location>
        <begin position="1"/>
        <end position="22"/>
    </location>
</feature>
<dbReference type="PRINTS" id="PR00455">
    <property type="entry name" value="HTHTETR"/>
</dbReference>
<proteinExistence type="predicted"/>
<comment type="caution">
    <text evidence="5">The sequence shown here is derived from an EMBL/GenBank/DDBJ whole genome shotgun (WGS) entry which is preliminary data.</text>
</comment>
<gene>
    <name evidence="5" type="ORF">MON41_22520</name>
</gene>
<name>A0ABS9WAU2_9PROT</name>
<dbReference type="Gene3D" id="1.10.10.60">
    <property type="entry name" value="Homeodomain-like"/>
    <property type="match status" value="1"/>
</dbReference>
<evidence type="ECO:0000259" key="4">
    <source>
        <dbReference type="PROSITE" id="PS50977"/>
    </source>
</evidence>
<evidence type="ECO:0000256" key="3">
    <source>
        <dbReference type="SAM" id="MobiDB-lite"/>
    </source>
</evidence>
<dbReference type="PANTHER" id="PTHR30055:SF146">
    <property type="entry name" value="HTH-TYPE TRANSCRIPTIONAL DUAL REGULATOR CECR"/>
    <property type="match status" value="1"/>
</dbReference>
<feature type="domain" description="HTH tetR-type" evidence="4">
    <location>
        <begin position="21"/>
        <end position="81"/>
    </location>
</feature>
<dbReference type="InterPro" id="IPR023772">
    <property type="entry name" value="DNA-bd_HTH_TetR-type_CS"/>
</dbReference>
<dbReference type="PROSITE" id="PS01081">
    <property type="entry name" value="HTH_TETR_1"/>
    <property type="match status" value="1"/>
</dbReference>
<sequence>MSRPTTRIMSDPAVLPEAGTSPKRRAIREAAAELFMAEGFGAVSMDAVARAAQVSKATLYAHFAGKEALFTDIIESHCTQMQAMMEGALPTRSPALEDALAELGRRWLEFLLLPRVRALHRVVISEGVRFPHLARGFYEAGPQTVRRWLAGWMARQQQAGRLRPDADPRLVADQFLALLRSDTFLRAVLGLPPEQPGGDVREAAAEAARAVARLYGAAVSPAADAAPDKAPD</sequence>
<dbReference type="Pfam" id="PF14246">
    <property type="entry name" value="TetR_C_7"/>
    <property type="match status" value="1"/>
</dbReference>
<reference evidence="5 6" key="1">
    <citation type="submission" date="2022-03" db="EMBL/GenBank/DDBJ databases">
        <title>Complete genome analysis of Roseomonas KG 17.1 : a prolific producer of plant growth promoters.</title>
        <authorList>
            <person name="Saadouli I."/>
            <person name="Najjari A."/>
            <person name="Mosbah A."/>
            <person name="Ouzari H.I."/>
        </authorList>
    </citation>
    <scope>NUCLEOTIDE SEQUENCE [LARGE SCALE GENOMIC DNA]</scope>
    <source>
        <strain evidence="5 6">KG17-1</strain>
    </source>
</reference>
<dbReference type="RefSeq" id="WP_238384261.1">
    <property type="nucleotide sequence ID" value="NZ_JALBUU010000125.1"/>
</dbReference>
<dbReference type="InterPro" id="IPR039536">
    <property type="entry name" value="TetR_C_Proteobacteria"/>
</dbReference>